<evidence type="ECO:0000256" key="1">
    <source>
        <dbReference type="SAM" id="MobiDB-lite"/>
    </source>
</evidence>
<evidence type="ECO:0000313" key="3">
    <source>
        <dbReference type="EMBL" id="MEW1975584.1"/>
    </source>
</evidence>
<reference evidence="3 4" key="1">
    <citation type="submission" date="2024-06" db="EMBL/GenBank/DDBJ databases">
        <title>The Natural Products Discovery Center: Release of the First 8490 Sequenced Strains for Exploring Actinobacteria Biosynthetic Diversity.</title>
        <authorList>
            <person name="Kalkreuter E."/>
            <person name="Kautsar S.A."/>
            <person name="Yang D."/>
            <person name="Bader C.D."/>
            <person name="Teijaro C.N."/>
            <person name="Fluegel L."/>
            <person name="Davis C.M."/>
            <person name="Simpson J.R."/>
            <person name="Lauterbach L."/>
            <person name="Steele A.D."/>
            <person name="Gui C."/>
            <person name="Meng S."/>
            <person name="Li G."/>
            <person name="Viehrig K."/>
            <person name="Ye F."/>
            <person name="Su P."/>
            <person name="Kiefer A.F."/>
            <person name="Nichols A."/>
            <person name="Cepeda A.J."/>
            <person name="Yan W."/>
            <person name="Fan B."/>
            <person name="Jiang Y."/>
            <person name="Adhikari A."/>
            <person name="Zheng C.-J."/>
            <person name="Schuster L."/>
            <person name="Cowan T.M."/>
            <person name="Smanski M.J."/>
            <person name="Chevrette M.G."/>
            <person name="De Carvalho L.P.S."/>
            <person name="Shen B."/>
        </authorList>
    </citation>
    <scope>NUCLEOTIDE SEQUENCE [LARGE SCALE GENOMIC DNA]</scope>
    <source>
        <strain evidence="3 4">NPDC077434</strain>
    </source>
</reference>
<feature type="compositionally biased region" description="Acidic residues" evidence="1">
    <location>
        <begin position="124"/>
        <end position="135"/>
    </location>
</feature>
<comment type="caution">
    <text evidence="3">The sequence shown here is derived from an EMBL/GenBank/DDBJ whole genome shotgun (WGS) entry which is preliminary data.</text>
</comment>
<proteinExistence type="predicted"/>
<dbReference type="EMBL" id="JBFBMH010000014">
    <property type="protein sequence ID" value="MEW1975584.1"/>
    <property type="molecule type" value="Genomic_DNA"/>
</dbReference>
<dbReference type="RefSeq" id="WP_200881031.1">
    <property type="nucleotide sequence ID" value="NZ_JAJVKR010000009.1"/>
</dbReference>
<organism evidence="3 4">
    <name type="scientific">Microbacterium profundi</name>
    <dbReference type="NCBI Taxonomy" id="450380"/>
    <lineage>
        <taxon>Bacteria</taxon>
        <taxon>Bacillati</taxon>
        <taxon>Actinomycetota</taxon>
        <taxon>Actinomycetes</taxon>
        <taxon>Micrococcales</taxon>
        <taxon>Microbacteriaceae</taxon>
        <taxon>Microbacterium</taxon>
    </lineage>
</organism>
<evidence type="ECO:0000313" key="4">
    <source>
        <dbReference type="Proteomes" id="UP001553715"/>
    </source>
</evidence>
<feature type="transmembrane region" description="Helical" evidence="2">
    <location>
        <begin position="12"/>
        <end position="30"/>
    </location>
</feature>
<keyword evidence="4" id="KW-1185">Reference proteome</keyword>
<evidence type="ECO:0008006" key="5">
    <source>
        <dbReference type="Google" id="ProtNLM"/>
    </source>
</evidence>
<keyword evidence="2" id="KW-0812">Transmembrane</keyword>
<feature type="compositionally biased region" description="Low complexity" evidence="1">
    <location>
        <begin position="102"/>
        <end position="115"/>
    </location>
</feature>
<feature type="compositionally biased region" description="Polar residues" evidence="1">
    <location>
        <begin position="136"/>
        <end position="151"/>
    </location>
</feature>
<dbReference type="Proteomes" id="UP001553715">
    <property type="component" value="Unassembled WGS sequence"/>
</dbReference>
<feature type="region of interest" description="Disordered" evidence="1">
    <location>
        <begin position="102"/>
        <end position="151"/>
    </location>
</feature>
<keyword evidence="2" id="KW-1133">Transmembrane helix</keyword>
<evidence type="ECO:0000256" key="2">
    <source>
        <dbReference type="SAM" id="Phobius"/>
    </source>
</evidence>
<name>A0ABV3LI54_9MICO</name>
<gene>
    <name evidence="3" type="ORF">AB0301_10985</name>
</gene>
<accession>A0ABV3LI54</accession>
<sequence length="151" mass="15370">MKKSLTRSISYWFLLVLSLVSAGVGAWLISDNASIMTAKLLDGTATGVEVYVGQPMIVVGAVLLGAGVIGVLLALALAAAKSFVPAAAPVVVEPIDWAAETAPATDASTDSATDVDASEKTTDDASEEDRIEEDQNGSSGSTATATNISVR</sequence>
<keyword evidence="2" id="KW-0472">Membrane</keyword>
<protein>
    <recommendedName>
        <fullName evidence="5">Dinucleotide-utilizing enzyme</fullName>
    </recommendedName>
</protein>
<feature type="transmembrane region" description="Helical" evidence="2">
    <location>
        <begin position="50"/>
        <end position="77"/>
    </location>
</feature>